<evidence type="ECO:0000313" key="2">
    <source>
        <dbReference type="EMBL" id="SET76773.1"/>
    </source>
</evidence>
<proteinExistence type="predicted"/>
<accession>A0A1I0GZC1</accession>
<dbReference type="Pfam" id="PF13480">
    <property type="entry name" value="Acetyltransf_6"/>
    <property type="match status" value="1"/>
</dbReference>
<dbReference type="AlphaFoldDB" id="A0A1I0GZC1"/>
<evidence type="ECO:0000259" key="1">
    <source>
        <dbReference type="Pfam" id="PF13480"/>
    </source>
</evidence>
<dbReference type="STRING" id="430453.SAMN04487962_12224"/>
<dbReference type="SUPFAM" id="SSF55729">
    <property type="entry name" value="Acyl-CoA N-acyltransferases (Nat)"/>
    <property type="match status" value="1"/>
</dbReference>
<dbReference type="RefSeq" id="WP_177186083.1">
    <property type="nucleotide sequence ID" value="NZ_FOHZ01000022.1"/>
</dbReference>
<dbReference type="Proteomes" id="UP000198762">
    <property type="component" value="Unassembled WGS sequence"/>
</dbReference>
<keyword evidence="2" id="KW-0808">Transferase</keyword>
<name>A0A1I0GZC1_9GAMM</name>
<dbReference type="Gene3D" id="3.40.630.30">
    <property type="match status" value="1"/>
</dbReference>
<organism evidence="2 3">
    <name type="scientific">Marinobacter segnicrescens</name>
    <dbReference type="NCBI Taxonomy" id="430453"/>
    <lineage>
        <taxon>Bacteria</taxon>
        <taxon>Pseudomonadati</taxon>
        <taxon>Pseudomonadota</taxon>
        <taxon>Gammaproteobacteria</taxon>
        <taxon>Pseudomonadales</taxon>
        <taxon>Marinobacteraceae</taxon>
        <taxon>Marinobacter</taxon>
    </lineage>
</organism>
<dbReference type="GO" id="GO:0016740">
    <property type="term" value="F:transferase activity"/>
    <property type="evidence" value="ECO:0007669"/>
    <property type="project" value="UniProtKB-KW"/>
</dbReference>
<gene>
    <name evidence="2" type="ORF">SAMN04487962_12224</name>
</gene>
<dbReference type="InterPro" id="IPR038740">
    <property type="entry name" value="BioF2-like_GNAT_dom"/>
</dbReference>
<keyword evidence="3" id="KW-1185">Reference proteome</keyword>
<feature type="domain" description="BioF2-like acetyltransferase" evidence="1">
    <location>
        <begin position="183"/>
        <end position="331"/>
    </location>
</feature>
<dbReference type="EMBL" id="FOHZ01000022">
    <property type="protein sequence ID" value="SET76773.1"/>
    <property type="molecule type" value="Genomic_DNA"/>
</dbReference>
<reference evidence="3" key="1">
    <citation type="submission" date="2016-10" db="EMBL/GenBank/DDBJ databases">
        <authorList>
            <person name="Varghese N."/>
            <person name="Submissions S."/>
        </authorList>
    </citation>
    <scope>NUCLEOTIDE SEQUENCE [LARGE SCALE GENOMIC DNA]</scope>
    <source>
        <strain evidence="3">CGMCC 1.6489</strain>
    </source>
</reference>
<dbReference type="InterPro" id="IPR016181">
    <property type="entry name" value="Acyl_CoA_acyltransferase"/>
</dbReference>
<evidence type="ECO:0000313" key="3">
    <source>
        <dbReference type="Proteomes" id="UP000198762"/>
    </source>
</evidence>
<protein>
    <submittedName>
        <fullName evidence="2">Acetyltransferase involved in cellulose biosynthesis, CelD/BcsL family</fullName>
    </submittedName>
</protein>
<sequence>MTTGKLEVSQQAVTKPEQLRAEWEDLESRSAPTVFLSWQWLGHWLEVYEPDVRVLRVTENGRLIGLGMVVASDERRHGLLRSRCLRLHQTGSRVLDQIWIEYNGFLAEHGRDRDVSSACLKFLEAQRDSWDEFVVGAIDADEADFYARTMGLFKHVRWEAPCYGVDLDQLRRSGRHYLDTLSRNTRYQINRAHRLYEERGPVELIRPDNVDEALAVFDSIGPRHLERWGSGPDQSGFANPDFVRFHRSLIRSQWPEGGVDLVSVRAGDDVIASFYNLLHNQVVYFYLGGMMTEADNKLKPGLLGHSLCIEDYRQHGFHYYDFMGGDERYKSNLGECHRQLVQVALQRPRFKLKLENALREAKHHWLGEPGAGYGR</sequence>